<reference evidence="1" key="1">
    <citation type="journal article" date="2021" name="Proc. Natl. Acad. Sci. U.S.A.">
        <title>Three genomes in the algal genus Volvox reveal the fate of a haploid sex-determining region after a transition to homothallism.</title>
        <authorList>
            <person name="Yamamoto K."/>
            <person name="Hamaji T."/>
            <person name="Kawai-Toyooka H."/>
            <person name="Matsuzaki R."/>
            <person name="Takahashi F."/>
            <person name="Nishimura Y."/>
            <person name="Kawachi M."/>
            <person name="Noguchi H."/>
            <person name="Minakuchi Y."/>
            <person name="Umen J.G."/>
            <person name="Toyoda A."/>
            <person name="Nozaki H."/>
        </authorList>
    </citation>
    <scope>NUCLEOTIDE SEQUENCE</scope>
    <source>
        <strain evidence="1">NIES-3786</strain>
    </source>
</reference>
<name>A0A8J4CP43_9CHLO</name>
<sequence>MAQQLRWRWRRRQKAPYQRCLTSPPPPWWSCQCPPPAATATTTAVSTGAELCMSVQQPSHGACAWVARVRRHVRHLDRSSHPAIATTGALDLSKLGVTVQAPAVAVLSAGANGGTWTSGRQQAGKIRRPPRPLSYNATPAEVEDAVWDYAGLAVNVTLENAARVGLHSAPVWHLTLPNWGPSSVTALAQLVPEPASGFSSGAVLEYEFSAGAPPGSGTICVVCGDGCESVVLNVADDPLDVIGAKLASLPGVAPPVRVAQSQWFCRNHRNVRRGCRSSHLTAPSWWSTPRRP</sequence>
<organism evidence="1 2">
    <name type="scientific">Volvox reticuliferus</name>
    <dbReference type="NCBI Taxonomy" id="1737510"/>
    <lineage>
        <taxon>Eukaryota</taxon>
        <taxon>Viridiplantae</taxon>
        <taxon>Chlorophyta</taxon>
        <taxon>core chlorophytes</taxon>
        <taxon>Chlorophyceae</taxon>
        <taxon>CS clade</taxon>
        <taxon>Chlamydomonadales</taxon>
        <taxon>Volvocaceae</taxon>
        <taxon>Volvox</taxon>
    </lineage>
</organism>
<proteinExistence type="predicted"/>
<dbReference type="EMBL" id="BNCP01000038">
    <property type="protein sequence ID" value="GIL87154.1"/>
    <property type="molecule type" value="Genomic_DNA"/>
</dbReference>
<dbReference type="AlphaFoldDB" id="A0A8J4CP43"/>
<gene>
    <name evidence="1" type="ORF">Vretifemale_15261</name>
</gene>
<protein>
    <submittedName>
        <fullName evidence="1">Uncharacterized protein</fullName>
    </submittedName>
</protein>
<comment type="caution">
    <text evidence="1">The sequence shown here is derived from an EMBL/GenBank/DDBJ whole genome shotgun (WGS) entry which is preliminary data.</text>
</comment>
<accession>A0A8J4CP43</accession>
<evidence type="ECO:0000313" key="1">
    <source>
        <dbReference type="EMBL" id="GIL87154.1"/>
    </source>
</evidence>
<evidence type="ECO:0000313" key="2">
    <source>
        <dbReference type="Proteomes" id="UP000747110"/>
    </source>
</evidence>
<keyword evidence="2" id="KW-1185">Reference proteome</keyword>
<dbReference type="Proteomes" id="UP000747110">
    <property type="component" value="Unassembled WGS sequence"/>
</dbReference>